<dbReference type="AlphaFoldDB" id="A0A397GMW3"/>
<proteinExistence type="predicted"/>
<reference evidence="2 3" key="1">
    <citation type="submission" date="2018-08" db="EMBL/GenBank/DDBJ databases">
        <title>Genome and evolution of the arbuscular mycorrhizal fungus Diversispora epigaea (formerly Glomus versiforme) and its bacterial endosymbionts.</title>
        <authorList>
            <person name="Sun X."/>
            <person name="Fei Z."/>
            <person name="Harrison M."/>
        </authorList>
    </citation>
    <scope>NUCLEOTIDE SEQUENCE [LARGE SCALE GENOMIC DNA]</scope>
    <source>
        <strain evidence="2 3">IT104</strain>
    </source>
</reference>
<name>A0A397GMW3_9GLOM</name>
<evidence type="ECO:0000313" key="3">
    <source>
        <dbReference type="Proteomes" id="UP000266861"/>
    </source>
</evidence>
<accession>A0A397GMW3</accession>
<gene>
    <name evidence="2" type="ORF">Glove_485g7</name>
</gene>
<comment type="caution">
    <text evidence="2">The sequence shown here is derived from an EMBL/GenBank/DDBJ whole genome shotgun (WGS) entry which is preliminary data.</text>
</comment>
<dbReference type="OrthoDB" id="2379551at2759"/>
<protein>
    <submittedName>
        <fullName evidence="2">Uncharacterized protein</fullName>
    </submittedName>
</protein>
<dbReference type="Proteomes" id="UP000266861">
    <property type="component" value="Unassembled WGS sequence"/>
</dbReference>
<sequence length="370" mass="43563">MVCEGKEVEGKIQKKHTNDKIMWKSSKERKIQLAIIEARKFNYRVNETQVNEDTSSNKNSKKRKRRSPTPDVPKLNRDVNMLTGLDLDEEIVVTSSSRPRNDQFHEPRMDEMLDIFDDELLFDIGDDDNELIDDLEECDDEEIICDDDELEVEVELENEYMGSDDEVFKDDDNFFVSPELEEEDECYEGVELKNKLDVEILLWLFKFQQKYRIPDTALEALIKDVSISNMLTGLDLDEEIVVASSSRPRNDQFHEPRMDEMLDIFDDELLFDIGDDDNELIDDLEECDDEEIICDDDELEVEVELENEYMGSDDEVFKDDDNFFVSPELEEEDECYEGVELKNKLDVEILLWLFKFQQKYRIPDTTDAYT</sequence>
<evidence type="ECO:0000256" key="1">
    <source>
        <dbReference type="SAM" id="MobiDB-lite"/>
    </source>
</evidence>
<evidence type="ECO:0000313" key="2">
    <source>
        <dbReference type="EMBL" id="RHZ51068.1"/>
    </source>
</evidence>
<feature type="region of interest" description="Disordered" evidence="1">
    <location>
        <begin position="48"/>
        <end position="77"/>
    </location>
</feature>
<dbReference type="EMBL" id="PQFF01000423">
    <property type="protein sequence ID" value="RHZ51068.1"/>
    <property type="molecule type" value="Genomic_DNA"/>
</dbReference>
<organism evidence="2 3">
    <name type="scientific">Diversispora epigaea</name>
    <dbReference type="NCBI Taxonomy" id="1348612"/>
    <lineage>
        <taxon>Eukaryota</taxon>
        <taxon>Fungi</taxon>
        <taxon>Fungi incertae sedis</taxon>
        <taxon>Mucoromycota</taxon>
        <taxon>Glomeromycotina</taxon>
        <taxon>Glomeromycetes</taxon>
        <taxon>Diversisporales</taxon>
        <taxon>Diversisporaceae</taxon>
        <taxon>Diversispora</taxon>
    </lineage>
</organism>
<keyword evidence="3" id="KW-1185">Reference proteome</keyword>